<reference evidence="1 2" key="1">
    <citation type="submission" date="2018-11" db="EMBL/GenBank/DDBJ databases">
        <title>Aureibaculum marinum gen. nov., sp. nov., a member of the family Flavobacteriaceae isolated from the Bohai Sea.</title>
        <authorList>
            <person name="Ji X."/>
        </authorList>
    </citation>
    <scope>NUCLEOTIDE SEQUENCE [LARGE SCALE GENOMIC DNA]</scope>
    <source>
        <strain evidence="1 2">BH-SD17</strain>
    </source>
</reference>
<comment type="caution">
    <text evidence="1">The sequence shown here is derived from an EMBL/GenBank/DDBJ whole genome shotgun (WGS) entry which is preliminary data.</text>
</comment>
<dbReference type="RefSeq" id="WP_123897047.1">
    <property type="nucleotide sequence ID" value="NZ_RPFJ01000006.1"/>
</dbReference>
<name>A0A3N4PGS8_9FLAO</name>
<protein>
    <submittedName>
        <fullName evidence="1">Uncharacterized protein</fullName>
    </submittedName>
</protein>
<organism evidence="1 2">
    <name type="scientific">Aureibaculum marinum</name>
    <dbReference type="NCBI Taxonomy" id="2487930"/>
    <lineage>
        <taxon>Bacteria</taxon>
        <taxon>Pseudomonadati</taxon>
        <taxon>Bacteroidota</taxon>
        <taxon>Flavobacteriia</taxon>
        <taxon>Flavobacteriales</taxon>
        <taxon>Flavobacteriaceae</taxon>
        <taxon>Aureibaculum</taxon>
    </lineage>
</organism>
<dbReference type="OrthoDB" id="1201799at2"/>
<dbReference type="AlphaFoldDB" id="A0A3N4PGS8"/>
<dbReference type="Proteomes" id="UP000270856">
    <property type="component" value="Unassembled WGS sequence"/>
</dbReference>
<sequence length="155" mass="17801">MNYAIKNESIKPDKKLVFIINFEQLIDIKNTIKNILNNKLDLQLSVLGKINNNDHCKETLENEWKKVFGKNSGFRILSSQEIGTFFIAGSLTELFLYKIDGKPLGEMTTGLYGILRGLGFNKNKVELFLNDLRSNQYLLILRGHNLQINKIQNLL</sequence>
<accession>A0A3N4PGS8</accession>
<evidence type="ECO:0000313" key="1">
    <source>
        <dbReference type="EMBL" id="RPD98733.1"/>
    </source>
</evidence>
<proteinExistence type="predicted"/>
<keyword evidence="2" id="KW-1185">Reference proteome</keyword>
<gene>
    <name evidence="1" type="ORF">EGM88_05965</name>
</gene>
<evidence type="ECO:0000313" key="2">
    <source>
        <dbReference type="Proteomes" id="UP000270856"/>
    </source>
</evidence>
<dbReference type="EMBL" id="RPFJ01000006">
    <property type="protein sequence ID" value="RPD98733.1"/>
    <property type="molecule type" value="Genomic_DNA"/>
</dbReference>